<dbReference type="EC" id="2.1.1.-" evidence="4"/>
<dbReference type="CDD" id="cd02440">
    <property type="entry name" value="AdoMet_MTases"/>
    <property type="match status" value="1"/>
</dbReference>
<evidence type="ECO:0000313" key="4">
    <source>
        <dbReference type="EMBL" id="CCH41261.1"/>
    </source>
</evidence>
<dbReference type="Pfam" id="PF13489">
    <property type="entry name" value="Methyltransf_23"/>
    <property type="match status" value="1"/>
</dbReference>
<organism evidence="4 5">
    <name type="scientific">Wickerhamomyces ciferrii (strain ATCC 14091 / BCRC 22168 / CBS 111 / JCM 3599 / NBRC 0793 / NRRL Y-1031 F-60-10)</name>
    <name type="common">Yeast</name>
    <name type="synonym">Pichia ciferrii</name>
    <dbReference type="NCBI Taxonomy" id="1206466"/>
    <lineage>
        <taxon>Eukaryota</taxon>
        <taxon>Fungi</taxon>
        <taxon>Dikarya</taxon>
        <taxon>Ascomycota</taxon>
        <taxon>Saccharomycotina</taxon>
        <taxon>Saccharomycetes</taxon>
        <taxon>Phaffomycetales</taxon>
        <taxon>Wickerhamomycetaceae</taxon>
        <taxon>Wickerhamomyces</taxon>
    </lineage>
</organism>
<accession>K0KEE1</accession>
<dbReference type="PANTHER" id="PTHR13090">
    <property type="entry name" value="ARGININE-HYDROXYLASE NDUFAF5, MITOCHONDRIAL"/>
    <property type="match status" value="1"/>
</dbReference>
<evidence type="ECO:0000313" key="5">
    <source>
        <dbReference type="Proteomes" id="UP000009328"/>
    </source>
</evidence>
<evidence type="ECO:0000256" key="2">
    <source>
        <dbReference type="ARBA" id="ARBA00022679"/>
    </source>
</evidence>
<evidence type="ECO:0000256" key="3">
    <source>
        <dbReference type="SAM" id="MobiDB-lite"/>
    </source>
</evidence>
<dbReference type="GO" id="GO:0008168">
    <property type="term" value="F:methyltransferase activity"/>
    <property type="evidence" value="ECO:0007669"/>
    <property type="project" value="UniProtKB-KW"/>
</dbReference>
<reference evidence="4 5" key="1">
    <citation type="journal article" date="2012" name="Eukaryot. Cell">
        <title>Draft genome sequence of Wickerhamomyces ciferrii NRRL Y-1031 F-60-10.</title>
        <authorList>
            <person name="Schneider J."/>
            <person name="Andrea H."/>
            <person name="Blom J."/>
            <person name="Jaenicke S."/>
            <person name="Ruckert C."/>
            <person name="Schorsch C."/>
            <person name="Szczepanowski R."/>
            <person name="Farwick M."/>
            <person name="Goesmann A."/>
            <person name="Puhler A."/>
            <person name="Schaffer S."/>
            <person name="Tauch A."/>
            <person name="Kohler T."/>
            <person name="Brinkrolf K."/>
        </authorList>
    </citation>
    <scope>NUCLEOTIDE SEQUENCE [LARGE SCALE GENOMIC DNA]</scope>
    <source>
        <strain evidence="5">ATCC 14091 / BCRC 22168 / CBS 111 / JCM 3599 / NBRC 0793 / NRRL Y-1031 F-60-10</strain>
    </source>
</reference>
<dbReference type="PANTHER" id="PTHR13090:SF1">
    <property type="entry name" value="ARGININE-HYDROXYLASE NDUFAF5, MITOCHONDRIAL"/>
    <property type="match status" value="1"/>
</dbReference>
<dbReference type="AlphaFoldDB" id="K0KEE1"/>
<proteinExistence type="predicted"/>
<dbReference type="HOGENOM" id="CLU_046586_0_0_1"/>
<sequence>MSQLIRNTLVKLPGPIVPRRFYASKPYEVFNRSVKLTQRDHMAQLSKSENVEYLRDQAALKTIERLAFIKRRMPKVLDLGCHSGNFELALCDKAEDASLEQDRQLVRDKIDEILMVDGSDKMLHRWDDEDYNRELKVNKIVVDEEKLNHPLLKKNEFDAVISNLSLHWINELPQTLVKINNLLKPDGLFLASMICEDSIFELRTSLQLAELERKNGISMGRISPMIKVDDMTNLLKQAKFNMVTIDVEEIIINYPNIFTIMEDLQLMGENSANKISNDILSKEVLLSAQAIYEKFHGEYDDVSGKTYLPLTFRLMFMIGWKESSNQPKPLERGSGDINLKDILQ</sequence>
<comment type="caution">
    <text evidence="4">The sequence shown here is derived from an EMBL/GenBank/DDBJ whole genome shotgun (WGS) entry which is preliminary data.</text>
</comment>
<keyword evidence="2 4" id="KW-0808">Transferase</keyword>
<keyword evidence="5" id="KW-1185">Reference proteome</keyword>
<name>K0KEE1_WICCF</name>
<dbReference type="EMBL" id="CAIF01000014">
    <property type="protein sequence ID" value="CCH41261.1"/>
    <property type="molecule type" value="Genomic_DNA"/>
</dbReference>
<dbReference type="GO" id="GO:0032259">
    <property type="term" value="P:methylation"/>
    <property type="evidence" value="ECO:0007669"/>
    <property type="project" value="UniProtKB-KW"/>
</dbReference>
<evidence type="ECO:0000256" key="1">
    <source>
        <dbReference type="ARBA" id="ARBA00022603"/>
    </source>
</evidence>
<dbReference type="Proteomes" id="UP000009328">
    <property type="component" value="Unassembled WGS sequence"/>
</dbReference>
<feature type="region of interest" description="Disordered" evidence="3">
    <location>
        <begin position="325"/>
        <end position="344"/>
    </location>
</feature>
<dbReference type="SUPFAM" id="SSF53335">
    <property type="entry name" value="S-adenosyl-L-methionine-dependent methyltransferases"/>
    <property type="match status" value="1"/>
</dbReference>
<dbReference type="STRING" id="1206466.K0KEE1"/>
<dbReference type="InParanoid" id="K0KEE1"/>
<gene>
    <name evidence="4" type="ORF">BN7_798</name>
</gene>
<dbReference type="GO" id="GO:0005739">
    <property type="term" value="C:mitochondrion"/>
    <property type="evidence" value="ECO:0007669"/>
    <property type="project" value="TreeGrafter"/>
</dbReference>
<dbReference type="GO" id="GO:0032981">
    <property type="term" value="P:mitochondrial respiratory chain complex I assembly"/>
    <property type="evidence" value="ECO:0007669"/>
    <property type="project" value="TreeGrafter"/>
</dbReference>
<dbReference type="InterPro" id="IPR050602">
    <property type="entry name" value="Malonyl-ACP_OMT"/>
</dbReference>
<keyword evidence="1 4" id="KW-0489">Methyltransferase</keyword>
<protein>
    <submittedName>
        <fullName evidence="4">Methyltransferase</fullName>
        <ecNumber evidence="4">2.1.1.-</ecNumber>
    </submittedName>
</protein>
<dbReference type="InterPro" id="IPR029063">
    <property type="entry name" value="SAM-dependent_MTases_sf"/>
</dbReference>
<dbReference type="Gene3D" id="3.40.50.150">
    <property type="entry name" value="Vaccinia Virus protein VP39"/>
    <property type="match status" value="1"/>
</dbReference>
<dbReference type="eggNOG" id="KOG2940">
    <property type="taxonomic scope" value="Eukaryota"/>
</dbReference>